<name>A0A563DTD4_9MICO</name>
<keyword evidence="4" id="KW-1185">Reference proteome</keyword>
<evidence type="ECO:0000313" key="3">
    <source>
        <dbReference type="EMBL" id="TWP33517.1"/>
    </source>
</evidence>
<keyword evidence="2" id="KW-0472">Membrane</keyword>
<proteinExistence type="predicted"/>
<keyword evidence="2" id="KW-0812">Transmembrane</keyword>
<feature type="compositionally biased region" description="Pro residues" evidence="1">
    <location>
        <begin position="209"/>
        <end position="231"/>
    </location>
</feature>
<dbReference type="RefSeq" id="WP_146320153.1">
    <property type="nucleotide sequence ID" value="NZ_VCQV01000040.1"/>
</dbReference>
<feature type="region of interest" description="Disordered" evidence="1">
    <location>
        <begin position="196"/>
        <end position="231"/>
    </location>
</feature>
<accession>A0A563DTD4</accession>
<dbReference type="Proteomes" id="UP000320244">
    <property type="component" value="Unassembled WGS sequence"/>
</dbReference>
<dbReference type="AlphaFoldDB" id="A0A563DTD4"/>
<feature type="region of interest" description="Disordered" evidence="1">
    <location>
        <begin position="72"/>
        <end position="91"/>
    </location>
</feature>
<evidence type="ECO:0000313" key="4">
    <source>
        <dbReference type="Proteomes" id="UP000320244"/>
    </source>
</evidence>
<sequence>MRPRRRGVAMTVIGALMLVMLAPAAAVIGILIGVKDGIGNITGAPVVASGHSRQLTAGREVMLFSYVGRSSNGNGVSDSAGSRPASGTCRVTDSTGSAVDVTGTSNVHITRDGAEYAGAGHFTAPKDDAYTITCGSHPAMVLDADVANHLLRKILLPIGIGVGVAILVGLIGLVLLIVGIVRITRSNRAMREFDLQGAPAYSGGGPGYDPYPPQGQQDPPPGPDQPSEPKF</sequence>
<feature type="transmembrane region" description="Helical" evidence="2">
    <location>
        <begin position="12"/>
        <end position="34"/>
    </location>
</feature>
<organism evidence="3 4">
    <name type="scientific">Leekyejoonella antrihumi</name>
    <dbReference type="NCBI Taxonomy" id="1660198"/>
    <lineage>
        <taxon>Bacteria</taxon>
        <taxon>Bacillati</taxon>
        <taxon>Actinomycetota</taxon>
        <taxon>Actinomycetes</taxon>
        <taxon>Micrococcales</taxon>
        <taxon>Dermacoccaceae</taxon>
        <taxon>Leekyejoonella</taxon>
    </lineage>
</organism>
<feature type="transmembrane region" description="Helical" evidence="2">
    <location>
        <begin position="154"/>
        <end position="181"/>
    </location>
</feature>
<reference evidence="3 4" key="2">
    <citation type="submission" date="2019-08" db="EMBL/GenBank/DDBJ databases">
        <title>Jejuicoccus antrihumi gen. nov., sp. nov., a new member of the family Dermacoccaceae isolated from a cave.</title>
        <authorList>
            <person name="Schumann P."/>
            <person name="Kim I.S."/>
        </authorList>
    </citation>
    <scope>NUCLEOTIDE SEQUENCE [LARGE SCALE GENOMIC DNA]</scope>
    <source>
        <strain evidence="3 4">C5-26</strain>
    </source>
</reference>
<evidence type="ECO:0000256" key="1">
    <source>
        <dbReference type="SAM" id="MobiDB-lite"/>
    </source>
</evidence>
<keyword evidence="2" id="KW-1133">Transmembrane helix</keyword>
<comment type="caution">
    <text evidence="3">The sequence shown here is derived from an EMBL/GenBank/DDBJ whole genome shotgun (WGS) entry which is preliminary data.</text>
</comment>
<gene>
    <name evidence="3" type="ORF">FGL98_20925</name>
</gene>
<protein>
    <submittedName>
        <fullName evidence="3">Uncharacterized protein</fullName>
    </submittedName>
</protein>
<reference evidence="3 4" key="1">
    <citation type="submission" date="2019-05" db="EMBL/GenBank/DDBJ databases">
        <authorList>
            <person name="Lee S.D."/>
        </authorList>
    </citation>
    <scope>NUCLEOTIDE SEQUENCE [LARGE SCALE GENOMIC DNA]</scope>
    <source>
        <strain evidence="3 4">C5-26</strain>
    </source>
</reference>
<dbReference type="EMBL" id="VCQV01000040">
    <property type="protein sequence ID" value="TWP33517.1"/>
    <property type="molecule type" value="Genomic_DNA"/>
</dbReference>
<evidence type="ECO:0000256" key="2">
    <source>
        <dbReference type="SAM" id="Phobius"/>
    </source>
</evidence>